<accession>A0A8T0DZ73</accession>
<comment type="caution">
    <text evidence="2">The sequence shown here is derived from an EMBL/GenBank/DDBJ whole genome shotgun (WGS) entry which is preliminary data.</text>
</comment>
<gene>
    <name evidence="2" type="ORF">P879_00128</name>
</gene>
<keyword evidence="1" id="KW-1133">Transmembrane helix</keyword>
<dbReference type="OrthoDB" id="128924at2759"/>
<dbReference type="SUPFAM" id="SSF57997">
    <property type="entry name" value="Tropomyosin"/>
    <property type="match status" value="1"/>
</dbReference>
<evidence type="ECO:0000256" key="1">
    <source>
        <dbReference type="SAM" id="Phobius"/>
    </source>
</evidence>
<keyword evidence="1" id="KW-0472">Membrane</keyword>
<protein>
    <submittedName>
        <fullName evidence="2">Uncharacterized protein</fullName>
    </submittedName>
</protein>
<sequence length="73" mass="8582">MIVINSSTIRMDSTYWVVTLLAYQFGRIVFLPLTDKRQQCEHVREQHDLLAEKVRYKDLSGELDQTFAELTGY</sequence>
<evidence type="ECO:0000313" key="2">
    <source>
        <dbReference type="EMBL" id="KAF8572514.1"/>
    </source>
</evidence>
<keyword evidence="3" id="KW-1185">Reference proteome</keyword>
<keyword evidence="1" id="KW-0812">Transmembrane</keyword>
<proteinExistence type="predicted"/>
<organism evidence="2 3">
    <name type="scientific">Paragonimus westermani</name>
    <dbReference type="NCBI Taxonomy" id="34504"/>
    <lineage>
        <taxon>Eukaryota</taxon>
        <taxon>Metazoa</taxon>
        <taxon>Spiralia</taxon>
        <taxon>Lophotrochozoa</taxon>
        <taxon>Platyhelminthes</taxon>
        <taxon>Trematoda</taxon>
        <taxon>Digenea</taxon>
        <taxon>Plagiorchiida</taxon>
        <taxon>Troglotremata</taxon>
        <taxon>Troglotrematidae</taxon>
        <taxon>Paragonimus</taxon>
    </lineage>
</organism>
<dbReference type="EMBL" id="JTDF01000005">
    <property type="protein sequence ID" value="KAF8572514.1"/>
    <property type="molecule type" value="Genomic_DNA"/>
</dbReference>
<evidence type="ECO:0000313" key="3">
    <source>
        <dbReference type="Proteomes" id="UP000699462"/>
    </source>
</evidence>
<dbReference type="AlphaFoldDB" id="A0A8T0DZ73"/>
<reference evidence="2 3" key="1">
    <citation type="submission" date="2019-07" db="EMBL/GenBank/DDBJ databases">
        <title>Annotation for the trematode Paragonimus westermani.</title>
        <authorList>
            <person name="Choi Y.-J."/>
        </authorList>
    </citation>
    <scope>NUCLEOTIDE SEQUENCE [LARGE SCALE GENOMIC DNA]</scope>
    <source>
        <strain evidence="2">180907_Pwestermani</strain>
    </source>
</reference>
<name>A0A8T0DZ73_9TREM</name>
<feature type="transmembrane region" description="Helical" evidence="1">
    <location>
        <begin position="15"/>
        <end position="34"/>
    </location>
</feature>
<dbReference type="Proteomes" id="UP000699462">
    <property type="component" value="Unassembled WGS sequence"/>
</dbReference>